<organism evidence="1 2">
    <name type="scientific">Ustilaginoidea virens</name>
    <name type="common">Rice false smut fungus</name>
    <name type="synonym">Villosiclava virens</name>
    <dbReference type="NCBI Taxonomy" id="1159556"/>
    <lineage>
        <taxon>Eukaryota</taxon>
        <taxon>Fungi</taxon>
        <taxon>Dikarya</taxon>
        <taxon>Ascomycota</taxon>
        <taxon>Pezizomycotina</taxon>
        <taxon>Sordariomycetes</taxon>
        <taxon>Hypocreomycetidae</taxon>
        <taxon>Hypocreales</taxon>
        <taxon>Clavicipitaceae</taxon>
        <taxon>Ustilaginoidea</taxon>
    </lineage>
</organism>
<comment type="caution">
    <text evidence="1">The sequence shown here is derived from an EMBL/GenBank/DDBJ whole genome shotgun (WGS) entry which is preliminary data.</text>
</comment>
<name>A0A1B5KU41_USTVR</name>
<evidence type="ECO:0000313" key="1">
    <source>
        <dbReference type="EMBL" id="GAO14488.1"/>
    </source>
</evidence>
<sequence length="60" mass="6375">MSAQHQVQAVTLVHRPHDSGYRLLELPPDLANLLESDAAPVAGRVVGFVPAGGRHHIDAS</sequence>
<proteinExistence type="predicted"/>
<protein>
    <submittedName>
        <fullName evidence="1">Uncharacterized protein</fullName>
    </submittedName>
</protein>
<accession>A0A1B5KU41</accession>
<reference evidence="2" key="1">
    <citation type="journal article" date="2016" name="Genome Announc.">
        <title>Genome sequence of Ustilaginoidea virens IPU010, a rice pathogenic fungus causing false smut.</title>
        <authorList>
            <person name="Kumagai T."/>
            <person name="Ishii T."/>
            <person name="Terai G."/>
            <person name="Umemura M."/>
            <person name="Machida M."/>
            <person name="Asai K."/>
        </authorList>
    </citation>
    <scope>NUCLEOTIDE SEQUENCE [LARGE SCALE GENOMIC DNA]</scope>
    <source>
        <strain evidence="2">IPU010</strain>
    </source>
</reference>
<evidence type="ECO:0000313" key="2">
    <source>
        <dbReference type="Proteomes" id="UP000054053"/>
    </source>
</evidence>
<dbReference type="EMBL" id="BBTG02000015">
    <property type="protein sequence ID" value="GAO14488.1"/>
    <property type="molecule type" value="Genomic_DNA"/>
</dbReference>
<dbReference type="Proteomes" id="UP000054053">
    <property type="component" value="Unassembled WGS sequence"/>
</dbReference>
<dbReference type="AlphaFoldDB" id="A0A1B5KU41"/>
<gene>
    <name evidence="1" type="ORF">UVI_02032000</name>
</gene>